<reference evidence="1" key="1">
    <citation type="submission" date="2022-01" db="EMBL/GenBank/DDBJ databases">
        <title>Colwellia maritima, isolated from seawater.</title>
        <authorList>
            <person name="Kristyanto S."/>
            <person name="Jung J."/>
            <person name="Jeon C.O."/>
        </authorList>
    </citation>
    <scope>NUCLEOTIDE SEQUENCE</scope>
    <source>
        <strain evidence="1">MSW7</strain>
    </source>
</reference>
<evidence type="ECO:0000313" key="2">
    <source>
        <dbReference type="Proteomes" id="UP001139646"/>
    </source>
</evidence>
<evidence type="ECO:0000313" key="1">
    <source>
        <dbReference type="EMBL" id="MCI2286073.1"/>
    </source>
</evidence>
<dbReference type="Proteomes" id="UP001139646">
    <property type="component" value="Unassembled WGS sequence"/>
</dbReference>
<organism evidence="1 2">
    <name type="scientific">Colwellia maritima</name>
    <dbReference type="NCBI Taxonomy" id="2912588"/>
    <lineage>
        <taxon>Bacteria</taxon>
        <taxon>Pseudomonadati</taxon>
        <taxon>Pseudomonadota</taxon>
        <taxon>Gammaproteobacteria</taxon>
        <taxon>Alteromonadales</taxon>
        <taxon>Colwelliaceae</taxon>
        <taxon>Colwellia</taxon>
    </lineage>
</organism>
<gene>
    <name evidence="1" type="ORF">L3081_24945</name>
</gene>
<sequence>MNNFNEICPKCQGEMMPFDITCDDCYEFTVEVFPHSERKVKDILTVLSVKFKAFTEKGDDSKWSLDRMLLLIEVPRKDEETIRQLLIEELSTC</sequence>
<dbReference type="EMBL" id="JAKKSL010000007">
    <property type="protein sequence ID" value="MCI2286073.1"/>
    <property type="molecule type" value="Genomic_DNA"/>
</dbReference>
<keyword evidence="2" id="KW-1185">Reference proteome</keyword>
<name>A0ABS9X754_9GAMM</name>
<protein>
    <submittedName>
        <fullName evidence="1">Uncharacterized protein</fullName>
    </submittedName>
</protein>
<comment type="caution">
    <text evidence="1">The sequence shown here is derived from an EMBL/GenBank/DDBJ whole genome shotgun (WGS) entry which is preliminary data.</text>
</comment>
<proteinExistence type="predicted"/>
<dbReference type="RefSeq" id="WP_242289259.1">
    <property type="nucleotide sequence ID" value="NZ_JAKKSL010000007.1"/>
</dbReference>
<accession>A0ABS9X754</accession>